<dbReference type="PANTHER" id="PTHR12771">
    <property type="entry name" value="ENGULFMENT AND CELL MOTILITY"/>
    <property type="match status" value="1"/>
</dbReference>
<dbReference type="InterPro" id="IPR050868">
    <property type="entry name" value="ELMO_domain-containing"/>
</dbReference>
<feature type="region of interest" description="Disordered" evidence="1">
    <location>
        <begin position="59"/>
        <end position="96"/>
    </location>
</feature>
<proteinExistence type="predicted"/>
<keyword evidence="5" id="KW-1185">Reference proteome</keyword>
<feature type="domain" description="ELMO" evidence="3">
    <location>
        <begin position="176"/>
        <end position="337"/>
    </location>
</feature>
<accession>A0AAQ3JSY1</accession>
<evidence type="ECO:0000313" key="4">
    <source>
        <dbReference type="EMBL" id="WOK94379.1"/>
    </source>
</evidence>
<dbReference type="PROSITE" id="PS51335">
    <property type="entry name" value="ELMO"/>
    <property type="match status" value="1"/>
</dbReference>
<evidence type="ECO:0000256" key="2">
    <source>
        <dbReference type="SAM" id="SignalP"/>
    </source>
</evidence>
<gene>
    <name evidence="4" type="ORF">Cni_G03081</name>
</gene>
<protein>
    <recommendedName>
        <fullName evidence="3">ELMO domain-containing protein</fullName>
    </recommendedName>
</protein>
<dbReference type="PANTHER" id="PTHR12771:SF56">
    <property type="entry name" value="CED-12"/>
    <property type="match status" value="1"/>
</dbReference>
<evidence type="ECO:0000256" key="1">
    <source>
        <dbReference type="SAM" id="MobiDB-lite"/>
    </source>
</evidence>
<dbReference type="AlphaFoldDB" id="A0AAQ3JSY1"/>
<feature type="signal peptide" evidence="2">
    <location>
        <begin position="1"/>
        <end position="16"/>
    </location>
</feature>
<dbReference type="PROSITE" id="PS51257">
    <property type="entry name" value="PROKAR_LIPOPROTEIN"/>
    <property type="match status" value="1"/>
</dbReference>
<sequence length="359" mass="41481">MMIKIGMLRIWMMSRCTHLLLYGGSVISCMKPDACKNLVTMETKTIRRRLHHKDVDGRQNEYLDPSKFSGHNEPLVENDNDAVHAKGYNRSKQDSDDKKKEVNLHWTLLLSNLTVQWSNWLANIAISSVSVVGRFLPISFISINEQYQICLSPLQEERLRNLRERLKIQFDGSCSSHQNALKQLWQSAYPDREAPPLKSESWKEMGWQGCDPSTDFRGGGFVSLENLIFFAKNYPNSFEILLHKKQGTRAEWEYPFAVAGVNISFMLIKMLDLKSELPSSKAGIRFLKLLRDDETAFDDLYCLAFCMLDAQWLAQRASYMEFNDVMKSTRTQLERELALEDITTIKDLPAYNMLRIESL</sequence>
<dbReference type="Proteomes" id="UP001327560">
    <property type="component" value="Chromosome 1"/>
</dbReference>
<feature type="chain" id="PRO_5043052674" description="ELMO domain-containing protein" evidence="2">
    <location>
        <begin position="17"/>
        <end position="359"/>
    </location>
</feature>
<dbReference type="Pfam" id="PF04727">
    <property type="entry name" value="ELMO_CED12"/>
    <property type="match status" value="1"/>
</dbReference>
<organism evidence="4 5">
    <name type="scientific">Canna indica</name>
    <name type="common">Indian-shot</name>
    <dbReference type="NCBI Taxonomy" id="4628"/>
    <lineage>
        <taxon>Eukaryota</taxon>
        <taxon>Viridiplantae</taxon>
        <taxon>Streptophyta</taxon>
        <taxon>Embryophyta</taxon>
        <taxon>Tracheophyta</taxon>
        <taxon>Spermatophyta</taxon>
        <taxon>Magnoliopsida</taxon>
        <taxon>Liliopsida</taxon>
        <taxon>Zingiberales</taxon>
        <taxon>Cannaceae</taxon>
        <taxon>Canna</taxon>
    </lineage>
</organism>
<evidence type="ECO:0000313" key="5">
    <source>
        <dbReference type="Proteomes" id="UP001327560"/>
    </source>
</evidence>
<dbReference type="EMBL" id="CP136890">
    <property type="protein sequence ID" value="WOK94379.1"/>
    <property type="molecule type" value="Genomic_DNA"/>
</dbReference>
<evidence type="ECO:0000259" key="3">
    <source>
        <dbReference type="PROSITE" id="PS51335"/>
    </source>
</evidence>
<name>A0AAQ3JSY1_9LILI</name>
<reference evidence="4 5" key="1">
    <citation type="submission" date="2023-10" db="EMBL/GenBank/DDBJ databases">
        <title>Chromosome-scale genome assembly provides insights into flower coloration mechanisms of Canna indica.</title>
        <authorList>
            <person name="Li C."/>
        </authorList>
    </citation>
    <scope>NUCLEOTIDE SEQUENCE [LARGE SCALE GENOMIC DNA]</scope>
    <source>
        <tissue evidence="4">Flower</tissue>
    </source>
</reference>
<dbReference type="InterPro" id="IPR006816">
    <property type="entry name" value="ELMO_dom"/>
</dbReference>
<keyword evidence="2" id="KW-0732">Signal</keyword>